<organism evidence="16 17">
    <name type="scientific">Talaromyces islandicus</name>
    <name type="common">Penicillium islandicum</name>
    <dbReference type="NCBI Taxonomy" id="28573"/>
    <lineage>
        <taxon>Eukaryota</taxon>
        <taxon>Fungi</taxon>
        <taxon>Dikarya</taxon>
        <taxon>Ascomycota</taxon>
        <taxon>Pezizomycotina</taxon>
        <taxon>Eurotiomycetes</taxon>
        <taxon>Eurotiomycetidae</taxon>
        <taxon>Eurotiales</taxon>
        <taxon>Trichocomaceae</taxon>
        <taxon>Talaromyces</taxon>
        <taxon>Talaromyces sect. Islandici</taxon>
    </lineage>
</organism>
<dbReference type="NCBIfam" id="TIGR02146">
    <property type="entry name" value="LysS_fung_arch"/>
    <property type="match status" value="1"/>
</dbReference>
<proteinExistence type="inferred from homology"/>
<evidence type="ECO:0000256" key="8">
    <source>
        <dbReference type="ARBA" id="ARBA00022723"/>
    </source>
</evidence>
<keyword evidence="17" id="KW-1185">Reference proteome</keyword>
<evidence type="ECO:0000256" key="3">
    <source>
        <dbReference type="ARBA" id="ARBA00004755"/>
    </source>
</evidence>
<sequence length="472" mass="51657">MCPGADHTPNGHANGANGAGAKGDNFDSHNGFTAIETRQNPHPSTTRNPYGHNVGVTDFLSNVSRFQIIESTLREGEQFANAFFDTEKKIEIAKALDEFGVDYIELTSPCASEQSRLDCEAICKLGLKAKILTHIRCHMDDARIAVETGVDGVDVVIGTSSYLREHSHGKDMTYITNTAIEVINFVKSKGIEIRFSSEDSFRSDLVDLLSIYSAVDQVGVHRVGIADTVGCASPRQVYELVRVLRGVVHCDIETHFHNDTGCAIANAFCALEAGATHIDTSVLGIGERNGITPLGGLMARMMVQAPDYVKSKYRLDKLKDLEDLVAGAVEVNIPFNNYITGFCAFTHKAGIHAKAILNNPSTYEIINPADFGMTRYVHFASRLTGWNAIKSRAQQLKIEMTDAQYKECTAKIKALADIRPIAIDDADSIIRAFHNNIKLGTDKPLIDLTEEEKAQLAEKERELAQQGQAVTA</sequence>
<evidence type="ECO:0000256" key="5">
    <source>
        <dbReference type="ARBA" id="ARBA00012974"/>
    </source>
</evidence>
<evidence type="ECO:0000256" key="11">
    <source>
        <dbReference type="ARBA" id="ARBA00023211"/>
    </source>
</evidence>
<dbReference type="InterPro" id="IPR050073">
    <property type="entry name" value="2-IPM_HCS-like"/>
</dbReference>
<evidence type="ECO:0000256" key="9">
    <source>
        <dbReference type="ARBA" id="ARBA00022842"/>
    </source>
</evidence>
<dbReference type="UniPathway" id="UPA00033">
    <property type="reaction ID" value="UER00028"/>
</dbReference>
<dbReference type="SUPFAM" id="SSF51569">
    <property type="entry name" value="Aldolase"/>
    <property type="match status" value="1"/>
</dbReference>
<dbReference type="InterPro" id="IPR054691">
    <property type="entry name" value="LeuA/HCS_post-cat"/>
</dbReference>
<evidence type="ECO:0000256" key="6">
    <source>
        <dbReference type="ARBA" id="ARBA00022605"/>
    </source>
</evidence>
<dbReference type="Gene3D" id="1.10.238.260">
    <property type="match status" value="1"/>
</dbReference>
<dbReference type="Pfam" id="PF00682">
    <property type="entry name" value="HMGL-like"/>
    <property type="match status" value="1"/>
</dbReference>
<dbReference type="EMBL" id="CVMT01000012">
    <property type="protein sequence ID" value="CRG92270.1"/>
    <property type="molecule type" value="Genomic_DNA"/>
</dbReference>
<dbReference type="GO" id="GO:0046872">
    <property type="term" value="F:metal ion binding"/>
    <property type="evidence" value="ECO:0007669"/>
    <property type="project" value="UniProtKB-KW"/>
</dbReference>
<dbReference type="FunFam" id="3.20.20.70:FF:000032">
    <property type="entry name" value="Homocitrate synthase, mitochondrial"/>
    <property type="match status" value="1"/>
</dbReference>
<evidence type="ECO:0000256" key="12">
    <source>
        <dbReference type="ARBA" id="ARBA00048363"/>
    </source>
</evidence>
<accession>A0A0U1MB87</accession>
<dbReference type="Pfam" id="PF22617">
    <property type="entry name" value="HCS_D2"/>
    <property type="match status" value="1"/>
</dbReference>
<dbReference type="PROSITE" id="PS00816">
    <property type="entry name" value="AIPM_HOMOCIT_SYNTH_2"/>
    <property type="match status" value="1"/>
</dbReference>
<dbReference type="GO" id="GO:0004410">
    <property type="term" value="F:homocitrate synthase activity"/>
    <property type="evidence" value="ECO:0007669"/>
    <property type="project" value="UniProtKB-EC"/>
</dbReference>
<dbReference type="InterPro" id="IPR011872">
    <property type="entry name" value="Homocitrate_synth"/>
</dbReference>
<dbReference type="STRING" id="28573.A0A0U1MB87"/>
<evidence type="ECO:0000256" key="13">
    <source>
        <dbReference type="RuleBase" id="RU003523"/>
    </source>
</evidence>
<feature type="region of interest" description="Disordered" evidence="14">
    <location>
        <begin position="1"/>
        <end position="51"/>
    </location>
</feature>
<comment type="catalytic activity">
    <reaction evidence="12">
        <text>acetyl-CoA + 2-oxoglutarate + H2O = (2R)-homocitrate + CoA + H(+)</text>
        <dbReference type="Rhea" id="RHEA:12929"/>
        <dbReference type="ChEBI" id="CHEBI:15377"/>
        <dbReference type="ChEBI" id="CHEBI:15378"/>
        <dbReference type="ChEBI" id="CHEBI:16810"/>
        <dbReference type="ChEBI" id="CHEBI:57287"/>
        <dbReference type="ChEBI" id="CHEBI:57288"/>
        <dbReference type="ChEBI" id="CHEBI:58884"/>
        <dbReference type="EC" id="2.3.3.14"/>
    </reaction>
    <physiologicalReaction direction="left-to-right" evidence="12">
        <dbReference type="Rhea" id="RHEA:12930"/>
    </physiologicalReaction>
</comment>
<dbReference type="AlphaFoldDB" id="A0A0U1MB87"/>
<keyword evidence="10" id="KW-0457">Lysine biosynthesis</keyword>
<comment type="cofactor">
    <cofactor evidence="2">
        <name>Mg(2+)</name>
        <dbReference type="ChEBI" id="CHEBI:18420"/>
    </cofactor>
</comment>
<dbReference type="CDD" id="cd07948">
    <property type="entry name" value="DRE_TIM_HCS"/>
    <property type="match status" value="1"/>
</dbReference>
<feature type="compositionally biased region" description="Polar residues" evidence="14">
    <location>
        <begin position="28"/>
        <end position="48"/>
    </location>
</feature>
<keyword evidence="7 13" id="KW-0808">Transferase</keyword>
<keyword evidence="6" id="KW-0028">Amino-acid biosynthesis</keyword>
<dbReference type="Gene3D" id="3.20.20.70">
    <property type="entry name" value="Aldolase class I"/>
    <property type="match status" value="1"/>
</dbReference>
<keyword evidence="8" id="KW-0479">Metal-binding</keyword>
<dbReference type="Proteomes" id="UP000054383">
    <property type="component" value="Unassembled WGS sequence"/>
</dbReference>
<dbReference type="OrthoDB" id="2015253at2759"/>
<dbReference type="InterPro" id="IPR000891">
    <property type="entry name" value="PYR_CT"/>
</dbReference>
<dbReference type="PROSITE" id="PS50991">
    <property type="entry name" value="PYR_CT"/>
    <property type="match status" value="1"/>
</dbReference>
<dbReference type="InterPro" id="IPR002034">
    <property type="entry name" value="AIPM/Hcit_synth_CS"/>
</dbReference>
<evidence type="ECO:0000256" key="4">
    <source>
        <dbReference type="ARBA" id="ARBA00006361"/>
    </source>
</evidence>
<name>A0A0U1MB87_TALIS</name>
<evidence type="ECO:0000256" key="7">
    <source>
        <dbReference type="ARBA" id="ARBA00022679"/>
    </source>
</evidence>
<keyword evidence="9" id="KW-0460">Magnesium</keyword>
<dbReference type="GO" id="GO:0019878">
    <property type="term" value="P:lysine biosynthetic process via aminoadipic acid"/>
    <property type="evidence" value="ECO:0007669"/>
    <property type="project" value="UniProtKB-UniPathway"/>
</dbReference>
<evidence type="ECO:0000256" key="1">
    <source>
        <dbReference type="ARBA" id="ARBA00001936"/>
    </source>
</evidence>
<comment type="pathway">
    <text evidence="3">Amino-acid biosynthesis; L-lysine biosynthesis via AAA pathway; L-alpha-aminoadipate from 2-oxoglutarate: step 1/5.</text>
</comment>
<evidence type="ECO:0000313" key="16">
    <source>
        <dbReference type="EMBL" id="CRG92270.1"/>
    </source>
</evidence>
<comment type="similarity">
    <text evidence="4">Belongs to the alpha-IPM synthase/homocitrate synthase family. Homocitrate synthase LYS20/LYS21 subfamily.</text>
</comment>
<reference evidence="16 17" key="1">
    <citation type="submission" date="2015-04" db="EMBL/GenBank/DDBJ databases">
        <authorList>
            <person name="Syromyatnikov M.Y."/>
            <person name="Popov V.N."/>
        </authorList>
    </citation>
    <scope>NUCLEOTIDE SEQUENCE [LARGE SCALE GENOMIC DNA]</scope>
    <source>
        <strain evidence="16">WF-38-12</strain>
    </source>
</reference>
<dbReference type="HAMAP" id="MF_02222">
    <property type="entry name" value="Homocitr_synth_fung_arch"/>
    <property type="match status" value="1"/>
</dbReference>
<dbReference type="GO" id="GO:0005739">
    <property type="term" value="C:mitochondrion"/>
    <property type="evidence" value="ECO:0007669"/>
    <property type="project" value="TreeGrafter"/>
</dbReference>
<keyword evidence="11" id="KW-0464">Manganese</keyword>
<gene>
    <name evidence="16" type="primary">lys1</name>
    <name evidence="16" type="ORF">PISL3812_09327</name>
</gene>
<evidence type="ECO:0000256" key="14">
    <source>
        <dbReference type="SAM" id="MobiDB-lite"/>
    </source>
</evidence>
<evidence type="ECO:0000256" key="10">
    <source>
        <dbReference type="ARBA" id="ARBA00023154"/>
    </source>
</evidence>
<dbReference type="InterPro" id="IPR013785">
    <property type="entry name" value="Aldolase_TIM"/>
</dbReference>
<dbReference type="InterPro" id="IPR048253">
    <property type="entry name" value="DRE_TIM_HCS_fun_bact"/>
</dbReference>
<dbReference type="PROSITE" id="PS00815">
    <property type="entry name" value="AIPM_HOMOCIT_SYNTH_1"/>
    <property type="match status" value="1"/>
</dbReference>
<dbReference type="FunFam" id="1.10.238.260:FF:000002">
    <property type="entry name" value="Homocitrate synthase, mitochondrial"/>
    <property type="match status" value="1"/>
</dbReference>
<protein>
    <recommendedName>
        <fullName evidence="5">homocitrate synthase</fullName>
        <ecNumber evidence="5">2.3.3.14</ecNumber>
    </recommendedName>
</protein>
<comment type="cofactor">
    <cofactor evidence="1">
        <name>Mn(2+)</name>
        <dbReference type="ChEBI" id="CHEBI:29035"/>
    </cofactor>
</comment>
<evidence type="ECO:0000313" key="17">
    <source>
        <dbReference type="Proteomes" id="UP000054383"/>
    </source>
</evidence>
<evidence type="ECO:0000259" key="15">
    <source>
        <dbReference type="PROSITE" id="PS50991"/>
    </source>
</evidence>
<feature type="domain" description="Pyruvate carboxyltransferase" evidence="15">
    <location>
        <begin position="66"/>
        <end position="319"/>
    </location>
</feature>
<dbReference type="OMA" id="NTMRMLV"/>
<dbReference type="PANTHER" id="PTHR10277:SF48">
    <property type="entry name" value="HOMOCITRATE SYNTHASE, CYTOSOLIC ISOZYME-RELATED"/>
    <property type="match status" value="1"/>
</dbReference>
<dbReference type="PANTHER" id="PTHR10277">
    <property type="entry name" value="HOMOCITRATE SYNTHASE-RELATED"/>
    <property type="match status" value="1"/>
</dbReference>
<evidence type="ECO:0000256" key="2">
    <source>
        <dbReference type="ARBA" id="ARBA00001946"/>
    </source>
</evidence>
<dbReference type="EC" id="2.3.3.14" evidence="5"/>